<dbReference type="Pfam" id="PF00584">
    <property type="entry name" value="SecE"/>
    <property type="match status" value="1"/>
</dbReference>
<comment type="caution">
    <text evidence="10">The sequence shown here is derived from an EMBL/GenBank/DDBJ whole genome shotgun (WGS) entry which is preliminary data.</text>
</comment>
<keyword evidence="4 9" id="KW-0812">Transmembrane</keyword>
<keyword evidence="8 9" id="KW-0472">Membrane</keyword>
<dbReference type="Gene3D" id="1.20.5.1030">
    <property type="entry name" value="Preprotein translocase secy subunit"/>
    <property type="match status" value="1"/>
</dbReference>
<comment type="subcellular location">
    <subcellularLocation>
        <location evidence="9">Cell membrane</location>
        <topology evidence="9">Single-pass membrane protein</topology>
    </subcellularLocation>
    <subcellularLocation>
        <location evidence="1">Membrane</location>
    </subcellularLocation>
</comment>
<evidence type="ECO:0000256" key="8">
    <source>
        <dbReference type="ARBA" id="ARBA00023136"/>
    </source>
</evidence>
<reference evidence="10 11" key="2">
    <citation type="submission" date="2019-02" db="EMBL/GenBank/DDBJ databases">
        <title>'Lichenibacterium ramalinii' gen. nov. sp. nov., 'Lichenibacterium minor' gen. nov. sp. nov.</title>
        <authorList>
            <person name="Pankratov T."/>
        </authorList>
    </citation>
    <scope>NUCLEOTIDE SEQUENCE [LARGE SCALE GENOMIC DNA]</scope>
    <source>
        <strain evidence="10 11">RmlP026</strain>
    </source>
</reference>
<organism evidence="10 11">
    <name type="scientific">Lichenibacterium minor</name>
    <dbReference type="NCBI Taxonomy" id="2316528"/>
    <lineage>
        <taxon>Bacteria</taxon>
        <taxon>Pseudomonadati</taxon>
        <taxon>Pseudomonadota</taxon>
        <taxon>Alphaproteobacteria</taxon>
        <taxon>Hyphomicrobiales</taxon>
        <taxon>Lichenihabitantaceae</taxon>
        <taxon>Lichenibacterium</taxon>
    </lineage>
</organism>
<keyword evidence="5 9" id="KW-0653">Protein transport</keyword>
<sequence>MANPFEFIQDVRTEAGKVTWPTRRETGITTVMVLIMVVLAAVFFVAVDEIIHFGVSLILGYGAL</sequence>
<feature type="transmembrane region" description="Helical" evidence="9">
    <location>
        <begin position="27"/>
        <end position="47"/>
    </location>
</feature>
<evidence type="ECO:0000256" key="2">
    <source>
        <dbReference type="ARBA" id="ARBA00022448"/>
    </source>
</evidence>
<reference evidence="10 11" key="1">
    <citation type="submission" date="2018-12" db="EMBL/GenBank/DDBJ databases">
        <authorList>
            <person name="Grouzdev D.S."/>
            <person name="Krutkina M.S."/>
        </authorList>
    </citation>
    <scope>NUCLEOTIDE SEQUENCE [LARGE SCALE GENOMIC DNA]</scope>
    <source>
        <strain evidence="10 11">RmlP026</strain>
    </source>
</reference>
<dbReference type="InterPro" id="IPR005807">
    <property type="entry name" value="SecE_bac"/>
</dbReference>
<dbReference type="PANTHER" id="PTHR33910:SF1">
    <property type="entry name" value="PROTEIN TRANSLOCASE SUBUNIT SECE"/>
    <property type="match status" value="1"/>
</dbReference>
<name>A0A4Q2UEW1_9HYPH</name>
<keyword evidence="3 9" id="KW-1003">Cell membrane</keyword>
<dbReference type="PROSITE" id="PS01067">
    <property type="entry name" value="SECE_SEC61G"/>
    <property type="match status" value="1"/>
</dbReference>
<dbReference type="HAMAP" id="MF_00422">
    <property type="entry name" value="SecE"/>
    <property type="match status" value="1"/>
</dbReference>
<accession>A0A4Q2UEW1</accession>
<dbReference type="EMBL" id="QYBB01000001">
    <property type="protein sequence ID" value="RYC33851.1"/>
    <property type="molecule type" value="Genomic_DNA"/>
</dbReference>
<dbReference type="GO" id="GO:0009306">
    <property type="term" value="P:protein secretion"/>
    <property type="evidence" value="ECO:0007669"/>
    <property type="project" value="UniProtKB-UniRule"/>
</dbReference>
<evidence type="ECO:0000256" key="9">
    <source>
        <dbReference type="HAMAP-Rule" id="MF_00422"/>
    </source>
</evidence>
<dbReference type="PANTHER" id="PTHR33910">
    <property type="entry name" value="PROTEIN TRANSLOCASE SUBUNIT SECE"/>
    <property type="match status" value="1"/>
</dbReference>
<gene>
    <name evidence="9 10" type="primary">secE</name>
    <name evidence="10" type="ORF">D3273_00935</name>
</gene>
<evidence type="ECO:0000256" key="4">
    <source>
        <dbReference type="ARBA" id="ARBA00022692"/>
    </source>
</evidence>
<keyword evidence="6 9" id="KW-1133">Transmembrane helix</keyword>
<evidence type="ECO:0000256" key="6">
    <source>
        <dbReference type="ARBA" id="ARBA00022989"/>
    </source>
</evidence>
<dbReference type="RefSeq" id="WP_129222710.1">
    <property type="nucleotide sequence ID" value="NZ_QYBB01000001.1"/>
</dbReference>
<evidence type="ECO:0000256" key="5">
    <source>
        <dbReference type="ARBA" id="ARBA00022927"/>
    </source>
</evidence>
<dbReference type="GO" id="GO:0006605">
    <property type="term" value="P:protein targeting"/>
    <property type="evidence" value="ECO:0007669"/>
    <property type="project" value="UniProtKB-UniRule"/>
</dbReference>
<evidence type="ECO:0000256" key="1">
    <source>
        <dbReference type="ARBA" id="ARBA00004370"/>
    </source>
</evidence>
<keyword evidence="2 9" id="KW-0813">Transport</keyword>
<dbReference type="InterPro" id="IPR038379">
    <property type="entry name" value="SecE_sf"/>
</dbReference>
<evidence type="ECO:0000313" key="11">
    <source>
        <dbReference type="Proteomes" id="UP000290759"/>
    </source>
</evidence>
<dbReference type="GO" id="GO:0065002">
    <property type="term" value="P:intracellular protein transmembrane transport"/>
    <property type="evidence" value="ECO:0007669"/>
    <property type="project" value="UniProtKB-UniRule"/>
</dbReference>
<dbReference type="GO" id="GO:0008320">
    <property type="term" value="F:protein transmembrane transporter activity"/>
    <property type="evidence" value="ECO:0007669"/>
    <property type="project" value="UniProtKB-UniRule"/>
</dbReference>
<comment type="function">
    <text evidence="9">Essential subunit of the Sec protein translocation channel SecYEG. Clamps together the 2 halves of SecY. May contact the channel plug during translocation.</text>
</comment>
<comment type="similarity">
    <text evidence="9">Belongs to the SecE/SEC61-gamma family.</text>
</comment>
<dbReference type="NCBIfam" id="TIGR00964">
    <property type="entry name" value="secE_bact"/>
    <property type="match status" value="1"/>
</dbReference>
<keyword evidence="7 9" id="KW-0811">Translocation</keyword>
<protein>
    <recommendedName>
        <fullName evidence="9">Protein translocase subunit SecE</fullName>
    </recommendedName>
</protein>
<dbReference type="InterPro" id="IPR001901">
    <property type="entry name" value="Translocase_SecE/Sec61-g"/>
</dbReference>
<dbReference type="GO" id="GO:0005886">
    <property type="term" value="C:plasma membrane"/>
    <property type="evidence" value="ECO:0007669"/>
    <property type="project" value="UniProtKB-SubCell"/>
</dbReference>
<comment type="subunit">
    <text evidence="9">Component of the Sec protein translocase complex. Heterotrimer consisting of SecY, SecE and SecG subunits. The heterotrimers can form oligomers, although 1 heterotrimer is thought to be able to translocate proteins. Interacts with the ribosome. Interacts with SecDF, and other proteins may be involved. Interacts with SecA.</text>
</comment>
<dbReference type="AlphaFoldDB" id="A0A4Q2UEW1"/>
<dbReference type="GO" id="GO:0043952">
    <property type="term" value="P:protein transport by the Sec complex"/>
    <property type="evidence" value="ECO:0007669"/>
    <property type="project" value="UniProtKB-UniRule"/>
</dbReference>
<evidence type="ECO:0000256" key="3">
    <source>
        <dbReference type="ARBA" id="ARBA00022475"/>
    </source>
</evidence>
<evidence type="ECO:0000256" key="7">
    <source>
        <dbReference type="ARBA" id="ARBA00023010"/>
    </source>
</evidence>
<dbReference type="Proteomes" id="UP000290759">
    <property type="component" value="Unassembled WGS sequence"/>
</dbReference>
<keyword evidence="11" id="KW-1185">Reference proteome</keyword>
<evidence type="ECO:0000313" key="10">
    <source>
        <dbReference type="EMBL" id="RYC33851.1"/>
    </source>
</evidence>
<proteinExistence type="inferred from homology"/>